<sequence>MVLGNGESRLRKRNADHERSMLPMITMDADALESGNLMRSASLTSPFSLSNDTPRSVTKKIIGSFSVGRSKGLRENGSAITRSKSTPAEMNGKRFTFSGNAKPQAKKSRCSACYCLFKLILFVFKLALFAAVIMYSRPLFSKAVAKYQAFMDETVNVKHEKDGVNKKFARITEEKNKLSSDNNKLEGKFIALENEKREVDKLYEELQLKQKDMVDRRVLDDKVREEVKRMEQQWRENADKENREVYALYEELQLKQRDMVDRRVLDDKVREEVKRIEQQWRENSSKEVGMLQRSIQEESKRQIAYRFGKDYGPSGPYKIEFKIEIPHQEGGNSPSVWYFTVETAPVNKMPHSLNIFLQQIELKLWDGCTIPINSDHKLFANSRNKLEDFQDAMLTSVTFRERSDYPSEAYSIGFHEMNGLPEIYINTKIYQNAQGDNKYHSAFGKVFHGRDVIDKVASLPASSGQLQTEVIIKRAYLI</sequence>
<keyword evidence="2" id="KW-0812">Transmembrane</keyword>
<evidence type="ECO:0008006" key="4">
    <source>
        <dbReference type="Google" id="ProtNLM"/>
    </source>
</evidence>
<organism evidence="3">
    <name type="scientific">Ditylum brightwellii</name>
    <dbReference type="NCBI Taxonomy" id="49249"/>
    <lineage>
        <taxon>Eukaryota</taxon>
        <taxon>Sar</taxon>
        <taxon>Stramenopiles</taxon>
        <taxon>Ochrophyta</taxon>
        <taxon>Bacillariophyta</taxon>
        <taxon>Mediophyceae</taxon>
        <taxon>Lithodesmiophycidae</taxon>
        <taxon>Lithodesmiales</taxon>
        <taxon>Lithodesmiaceae</taxon>
        <taxon>Ditylum</taxon>
    </lineage>
</organism>
<reference evidence="3" key="1">
    <citation type="submission" date="2021-01" db="EMBL/GenBank/DDBJ databases">
        <authorList>
            <person name="Corre E."/>
            <person name="Pelletier E."/>
            <person name="Niang G."/>
            <person name="Scheremetjew M."/>
            <person name="Finn R."/>
            <person name="Kale V."/>
            <person name="Holt S."/>
            <person name="Cochrane G."/>
            <person name="Meng A."/>
            <person name="Brown T."/>
            <person name="Cohen L."/>
        </authorList>
    </citation>
    <scope>NUCLEOTIDE SEQUENCE</scope>
    <source>
        <strain evidence="3">GSO104</strain>
    </source>
</reference>
<evidence type="ECO:0000313" key="3">
    <source>
        <dbReference type="EMBL" id="CAE4667830.1"/>
    </source>
</evidence>
<feature type="transmembrane region" description="Helical" evidence="2">
    <location>
        <begin position="112"/>
        <end position="135"/>
    </location>
</feature>
<dbReference type="AlphaFoldDB" id="A0A7S4T7M6"/>
<evidence type="ECO:0000256" key="2">
    <source>
        <dbReference type="SAM" id="Phobius"/>
    </source>
</evidence>
<protein>
    <recommendedName>
        <fullName evidence="4">PPIase cyclophilin-type domain-containing protein</fullName>
    </recommendedName>
</protein>
<keyword evidence="1" id="KW-0175">Coiled coil</keyword>
<dbReference type="EMBL" id="HBNS01060637">
    <property type="protein sequence ID" value="CAE4667830.1"/>
    <property type="molecule type" value="Transcribed_RNA"/>
</dbReference>
<accession>A0A7S4T7M6</accession>
<name>A0A7S4T7M6_9STRA</name>
<gene>
    <name evidence="3" type="ORF">DBRI00130_LOCUS43672</name>
</gene>
<proteinExistence type="predicted"/>
<keyword evidence="2" id="KW-1133">Transmembrane helix</keyword>
<feature type="coiled-coil region" evidence="1">
    <location>
        <begin position="168"/>
        <end position="255"/>
    </location>
</feature>
<evidence type="ECO:0000256" key="1">
    <source>
        <dbReference type="SAM" id="Coils"/>
    </source>
</evidence>
<keyword evidence="2" id="KW-0472">Membrane</keyword>